<dbReference type="InterPro" id="IPR034660">
    <property type="entry name" value="DinB/YfiT-like"/>
</dbReference>
<evidence type="ECO:0000256" key="1">
    <source>
        <dbReference type="ARBA" id="ARBA00022723"/>
    </source>
</evidence>
<accession>A0A507F7H6</accession>
<dbReference type="InterPro" id="IPR007837">
    <property type="entry name" value="DinB"/>
</dbReference>
<dbReference type="PANTHER" id="PTHR37302:SF3">
    <property type="entry name" value="DAMAGE-INDUCIBLE PROTEIN DINB"/>
    <property type="match status" value="1"/>
</dbReference>
<dbReference type="OrthoDB" id="158485at2759"/>
<evidence type="ECO:0000313" key="2">
    <source>
        <dbReference type="EMBL" id="TPX72084.1"/>
    </source>
</evidence>
<gene>
    <name evidence="2" type="ORF">CcCBS67573_g05899</name>
</gene>
<evidence type="ECO:0000313" key="3">
    <source>
        <dbReference type="Proteomes" id="UP000320333"/>
    </source>
</evidence>
<dbReference type="Pfam" id="PF05163">
    <property type="entry name" value="DinB"/>
    <property type="match status" value="1"/>
</dbReference>
<proteinExistence type="predicted"/>
<organism evidence="2 3">
    <name type="scientific">Chytriomyces confervae</name>
    <dbReference type="NCBI Taxonomy" id="246404"/>
    <lineage>
        <taxon>Eukaryota</taxon>
        <taxon>Fungi</taxon>
        <taxon>Fungi incertae sedis</taxon>
        <taxon>Chytridiomycota</taxon>
        <taxon>Chytridiomycota incertae sedis</taxon>
        <taxon>Chytridiomycetes</taxon>
        <taxon>Chytridiales</taxon>
        <taxon>Chytriomycetaceae</taxon>
        <taxon>Chytriomyces</taxon>
    </lineage>
</organism>
<evidence type="ECO:0008006" key="4">
    <source>
        <dbReference type="Google" id="ProtNLM"/>
    </source>
</evidence>
<dbReference type="SUPFAM" id="SSF109854">
    <property type="entry name" value="DinB/YfiT-like putative metalloenzymes"/>
    <property type="match status" value="1"/>
</dbReference>
<sequence>MAKQLLKLHARYNVWAYKQLLQSVSKLTSEQYHANAGLCFRSVHGTINHLLAADRLWLTRLEGKTDSEAYQLLSSFWGHPSADMYSTAESTSCYWEQYVTDRAALAEAVLAQANQFALFVETLTEDAPEEFSYDKRGVIVSKKLDRTLLHIVNHATHQLSFSEANFVERHPSNHQVPDSRGQVSAAISRFGLAPPVMDLFYFEG</sequence>
<comment type="caution">
    <text evidence="2">The sequence shown here is derived from an EMBL/GenBank/DDBJ whole genome shotgun (WGS) entry which is preliminary data.</text>
</comment>
<dbReference type="Gene3D" id="1.20.120.450">
    <property type="entry name" value="dinb family like domain"/>
    <property type="match status" value="1"/>
</dbReference>
<name>A0A507F7H6_9FUNG</name>
<reference evidence="2 3" key="1">
    <citation type="journal article" date="2019" name="Sci. Rep.">
        <title>Comparative genomics of chytrid fungi reveal insights into the obligate biotrophic and pathogenic lifestyle of Synchytrium endobioticum.</title>
        <authorList>
            <person name="van de Vossenberg B.T.L.H."/>
            <person name="Warris S."/>
            <person name="Nguyen H.D.T."/>
            <person name="van Gent-Pelzer M.P.E."/>
            <person name="Joly D.L."/>
            <person name="van de Geest H.C."/>
            <person name="Bonants P.J.M."/>
            <person name="Smith D.S."/>
            <person name="Levesque C.A."/>
            <person name="van der Lee T.A.J."/>
        </authorList>
    </citation>
    <scope>NUCLEOTIDE SEQUENCE [LARGE SCALE GENOMIC DNA]</scope>
    <source>
        <strain evidence="2 3">CBS 675.73</strain>
    </source>
</reference>
<keyword evidence="1" id="KW-0479">Metal-binding</keyword>
<protein>
    <recommendedName>
        <fullName evidence="4">DinB-like domain-containing protein</fullName>
    </recommendedName>
</protein>
<dbReference type="Proteomes" id="UP000320333">
    <property type="component" value="Unassembled WGS sequence"/>
</dbReference>
<keyword evidence="3" id="KW-1185">Reference proteome</keyword>
<dbReference type="PANTHER" id="PTHR37302">
    <property type="entry name" value="SLR1116 PROTEIN"/>
    <property type="match status" value="1"/>
</dbReference>
<dbReference type="GO" id="GO:0046872">
    <property type="term" value="F:metal ion binding"/>
    <property type="evidence" value="ECO:0007669"/>
    <property type="project" value="UniProtKB-KW"/>
</dbReference>
<dbReference type="AlphaFoldDB" id="A0A507F7H6"/>
<dbReference type="EMBL" id="QEAP01000230">
    <property type="protein sequence ID" value="TPX72084.1"/>
    <property type="molecule type" value="Genomic_DNA"/>
</dbReference>